<evidence type="ECO:0000256" key="1">
    <source>
        <dbReference type="SAM" id="Phobius"/>
    </source>
</evidence>
<name>A0A1H4DFT8_ALKAM</name>
<dbReference type="STRING" id="152573.SAMN04488051_105217"/>
<dbReference type="Proteomes" id="UP000198773">
    <property type="component" value="Unassembled WGS sequence"/>
</dbReference>
<keyword evidence="1" id="KW-0812">Transmembrane</keyword>
<organism evidence="2 3">
    <name type="scientific">Alkalimonas amylolytica</name>
    <dbReference type="NCBI Taxonomy" id="152573"/>
    <lineage>
        <taxon>Bacteria</taxon>
        <taxon>Pseudomonadati</taxon>
        <taxon>Pseudomonadota</taxon>
        <taxon>Gammaproteobacteria</taxon>
        <taxon>Alkalimonas</taxon>
    </lineage>
</organism>
<reference evidence="2 3" key="1">
    <citation type="submission" date="2016-10" db="EMBL/GenBank/DDBJ databases">
        <authorList>
            <person name="de Groot N.N."/>
        </authorList>
    </citation>
    <scope>NUCLEOTIDE SEQUENCE [LARGE SCALE GENOMIC DNA]</scope>
    <source>
        <strain evidence="2 3">CGMCC 1.3430</strain>
    </source>
</reference>
<sequence>MAQPHSYSARKELETAFKENQHDIYVLNIQEMVQLWAAEQKSKGKNPQQISEAFEQLTGISLATQFDLYSREFGGTAIAAGAQVRVLNALAMDMKRSGSIFGRYYVQVSGGKQYIVFKGRAGLRQVLTGTRYLSTNTKVMSMGVGGQALKSSAKGGIFISVLFSVTINTLSWLFADEFRWTHWLGTISTDIVKAVIASAAGYAIGAIAATLTTIAVVPIALGLVMAVGTALLLFEADQHFGITNALIKQLEQKEEKLKQDIASGFYYVLSSTGTAVRRQLSLTLRSYLNSLLQPRLR</sequence>
<keyword evidence="3" id="KW-1185">Reference proteome</keyword>
<keyword evidence="1" id="KW-0472">Membrane</keyword>
<feature type="transmembrane region" description="Helical" evidence="1">
    <location>
        <begin position="157"/>
        <end position="175"/>
    </location>
</feature>
<dbReference type="AlphaFoldDB" id="A0A1H4DFT8"/>
<dbReference type="EMBL" id="FNRM01000005">
    <property type="protein sequence ID" value="SEA71279.1"/>
    <property type="molecule type" value="Genomic_DNA"/>
</dbReference>
<gene>
    <name evidence="2" type="ORF">SAMN04488051_105217</name>
</gene>
<evidence type="ECO:0000313" key="2">
    <source>
        <dbReference type="EMBL" id="SEA71279.1"/>
    </source>
</evidence>
<protein>
    <submittedName>
        <fullName evidence="2">Uncharacterized protein</fullName>
    </submittedName>
</protein>
<feature type="transmembrane region" description="Helical" evidence="1">
    <location>
        <begin position="202"/>
        <end position="234"/>
    </location>
</feature>
<proteinExistence type="predicted"/>
<keyword evidence="1" id="KW-1133">Transmembrane helix</keyword>
<accession>A0A1H4DFT8</accession>
<evidence type="ECO:0000313" key="3">
    <source>
        <dbReference type="Proteomes" id="UP000198773"/>
    </source>
</evidence>